<proteinExistence type="predicted"/>
<accession>A0A1G5S3Q2</accession>
<dbReference type="InterPro" id="IPR019931">
    <property type="entry name" value="LPXTG_anchor"/>
</dbReference>
<evidence type="ECO:0000256" key="5">
    <source>
        <dbReference type="SAM" id="MobiDB-lite"/>
    </source>
</evidence>
<evidence type="ECO:0000256" key="2">
    <source>
        <dbReference type="ARBA" id="ARBA00022525"/>
    </source>
</evidence>
<evidence type="ECO:0000259" key="9">
    <source>
        <dbReference type="Pfam" id="PF17802"/>
    </source>
</evidence>
<feature type="region of interest" description="Disordered" evidence="5">
    <location>
        <begin position="41"/>
        <end position="116"/>
    </location>
</feature>
<reference evidence="10 11" key="1">
    <citation type="submission" date="2016-10" db="EMBL/GenBank/DDBJ databases">
        <authorList>
            <person name="de Groot N.N."/>
        </authorList>
    </citation>
    <scope>NUCLEOTIDE SEQUENCE [LARGE SCALE GENOMIC DNA]</scope>
    <source>
        <strain evidence="10 11">DSM 10317</strain>
    </source>
</reference>
<sequence length="1181" mass="132188">MKKYPILRRLLCCSLSVAMLFSTQVAVYAAEIDGGAQGPEILSNTEFSNTQTSNTNSEDISTNLSNTQSNSEEVSSKNNNSIENDSKTENLEEDSQEVPDEKEVETESEKPEETIAEVSQDKTFNVKKGDFYITAFVPAGTFDVDVEFKAEIISLSTSEQELVDEAVSSEEVENYYAFDLRFEADGEEIEPREGSNVKISIESSSINANAVVHIKDGDTAEEVSSEINEDTITFESDSFSTYVVTEFIEKLNDGKTLYSNFLYGSAEVIDKEYNFIKGTNEENGANKGRIAFRVYQQNNDKYAPFEIAPHDDGRCFQYGSNKAGNFTFRFQAPENYYVAKVTLYEDNGSDFYKNSPLQTVNVDGFQADCQVTLSLRGMDGTNKFVNAVVVDLEPMPSFYTDKTQYVQGATFVNFVNGNFYGKAEGKENRFFGNQFMFGSGQTGAESNHCSYGQVYQGLASNELKDGKFTLANSNGLEVFPSYDNYLSKWWQYNYYIDEYYNDALVQFGLDTEGYWTLDSSQYKYVTEYDYYYHKYKLKPTYGSQFRPFNARPYKNSKGEESLHEENHFGMMLPINFCVAEDGLTDEGKDTIFKFFGDDDVFVYVDGHLVLDLGGIHNAVRGQINFKTGEIIIQGDRENQLTSSLAGDDSCYVTLNDGSIAKGIGTTNLYDLIPENDVTALSKKEHVLTVVYFERGAHESNCKISYNFTKTETRTADFEGLKVDENMRGLANAQFTLYTDEECTNVATMGIGVPAVATSDENGTIKFTGLSAGVIPRGSDSITKTYYLKETQAADEYKTPEGALWKLELTAYSDPDKDYSQKLYALNAEAEALSFDINNNSVYKSSTNVVKIKNNPIKFAKKLSVSKKVTYGMDKHLDKDAQYIFKIEQGVNGVYTPFENKPYKIGDKELRTDRDGQFVLKADETAVFEGLMETQYMVTEVGMISNNGYTLGNYDTRIIIDGDENGAVLYKHDNSADRYALIDFEYIGENNTKSVANEKAAEFENNLVKVFDWQLIKISKTSKSTLMGAEFTLASTEQGSTDTYYGKSDANGVVLWYRSVSDRDNNMNPIEVSVGRYTLSETKAPGGYAMSMDVWQIIIDRENGVQAYINNPGDLAENTVSEEQNLANGAVLKTVKFSFENEVSYTLPKTGGSGFLLYTIGGVLLLLVAALLLYKEKKKLYL</sequence>
<keyword evidence="6" id="KW-1133">Transmembrane helix</keyword>
<evidence type="ECO:0000313" key="10">
    <source>
        <dbReference type="EMBL" id="SCZ80994.1"/>
    </source>
</evidence>
<evidence type="ECO:0000313" key="11">
    <source>
        <dbReference type="Proteomes" id="UP000199428"/>
    </source>
</evidence>
<evidence type="ECO:0000256" key="4">
    <source>
        <dbReference type="ARBA" id="ARBA00023088"/>
    </source>
</evidence>
<feature type="compositionally biased region" description="Basic and acidic residues" evidence="5">
    <location>
        <begin position="99"/>
        <end position="113"/>
    </location>
</feature>
<feature type="chain" id="PRO_5011780679" evidence="7">
    <location>
        <begin position="30"/>
        <end position="1181"/>
    </location>
</feature>
<name>A0A1G5S3Q2_PSEXY</name>
<protein>
    <submittedName>
        <fullName evidence="10">LPXTG-motif cell wall anchor domain-containing protein/fibro-slime domain-containing protein</fullName>
    </submittedName>
</protein>
<keyword evidence="4" id="KW-0572">Peptidoglycan-anchor</keyword>
<keyword evidence="6" id="KW-0812">Transmembrane</keyword>
<keyword evidence="2" id="KW-0964">Secreted</keyword>
<feature type="domain" description="SpaA-like prealbumin fold" evidence="9">
    <location>
        <begin position="717"/>
        <end position="801"/>
    </location>
</feature>
<keyword evidence="1" id="KW-0134">Cell wall</keyword>
<feature type="signal peptide" evidence="7">
    <location>
        <begin position="1"/>
        <end position="29"/>
    </location>
</feature>
<keyword evidence="6" id="KW-0472">Membrane</keyword>
<organism evidence="10 11">
    <name type="scientific">Pseudobutyrivibrio xylanivorans</name>
    <dbReference type="NCBI Taxonomy" id="185007"/>
    <lineage>
        <taxon>Bacteria</taxon>
        <taxon>Bacillati</taxon>
        <taxon>Bacillota</taxon>
        <taxon>Clostridia</taxon>
        <taxon>Lachnospirales</taxon>
        <taxon>Lachnospiraceae</taxon>
        <taxon>Pseudobutyrivibrio</taxon>
    </lineage>
</organism>
<dbReference type="Gene3D" id="2.60.40.10">
    <property type="entry name" value="Immunoglobulins"/>
    <property type="match status" value="2"/>
</dbReference>
<feature type="compositionally biased region" description="Low complexity" evidence="5">
    <location>
        <begin position="69"/>
        <end position="83"/>
    </location>
</feature>
<dbReference type="EMBL" id="FMWK01000017">
    <property type="protein sequence ID" value="SCZ80994.1"/>
    <property type="molecule type" value="Genomic_DNA"/>
</dbReference>
<dbReference type="Pfam" id="PF00746">
    <property type="entry name" value="Gram_pos_anchor"/>
    <property type="match status" value="1"/>
</dbReference>
<evidence type="ECO:0000259" key="8">
    <source>
        <dbReference type="Pfam" id="PF00746"/>
    </source>
</evidence>
<feature type="transmembrane region" description="Helical" evidence="6">
    <location>
        <begin position="1154"/>
        <end position="1173"/>
    </location>
</feature>
<dbReference type="Pfam" id="PF17802">
    <property type="entry name" value="SpaA"/>
    <property type="match status" value="2"/>
</dbReference>
<dbReference type="Proteomes" id="UP000199428">
    <property type="component" value="Unassembled WGS sequence"/>
</dbReference>
<dbReference type="InterPro" id="IPR041033">
    <property type="entry name" value="SpaA_PFL_dom_1"/>
</dbReference>
<dbReference type="InterPro" id="IPR013783">
    <property type="entry name" value="Ig-like_fold"/>
</dbReference>
<feature type="compositionally biased region" description="Polar residues" evidence="5">
    <location>
        <begin position="42"/>
        <end position="68"/>
    </location>
</feature>
<feature type="domain" description="SpaA-like prealbumin fold" evidence="9">
    <location>
        <begin position="1013"/>
        <end position="1109"/>
    </location>
</feature>
<keyword evidence="3 7" id="KW-0732">Signal</keyword>
<dbReference type="AlphaFoldDB" id="A0A1G5S3Q2"/>
<dbReference type="NCBIfam" id="TIGR01167">
    <property type="entry name" value="LPXTG_anchor"/>
    <property type="match status" value="1"/>
</dbReference>
<evidence type="ECO:0000256" key="6">
    <source>
        <dbReference type="SAM" id="Phobius"/>
    </source>
</evidence>
<feature type="domain" description="Gram-positive cocci surface proteins LPxTG" evidence="8">
    <location>
        <begin position="1145"/>
        <end position="1178"/>
    </location>
</feature>
<evidence type="ECO:0000256" key="3">
    <source>
        <dbReference type="ARBA" id="ARBA00022729"/>
    </source>
</evidence>
<evidence type="ECO:0000256" key="7">
    <source>
        <dbReference type="SAM" id="SignalP"/>
    </source>
</evidence>
<evidence type="ECO:0000256" key="1">
    <source>
        <dbReference type="ARBA" id="ARBA00022512"/>
    </source>
</evidence>
<gene>
    <name evidence="10" type="ORF">SAMN02910350_02582</name>
</gene>